<keyword evidence="7" id="KW-0274">FAD</keyword>
<evidence type="ECO:0000313" key="11">
    <source>
        <dbReference type="EMBL" id="PRY41482.1"/>
    </source>
</evidence>
<dbReference type="Gene3D" id="3.10.520.10">
    <property type="entry name" value="ApbE-like domains"/>
    <property type="match status" value="2"/>
</dbReference>
<name>A0A2T0T771_9PSEU</name>
<reference evidence="11 12" key="1">
    <citation type="submission" date="2018-03" db="EMBL/GenBank/DDBJ databases">
        <title>Genomic Encyclopedia of Archaeal and Bacterial Type Strains, Phase II (KMG-II): from individual species to whole genera.</title>
        <authorList>
            <person name="Goeker M."/>
        </authorList>
    </citation>
    <scope>NUCLEOTIDE SEQUENCE [LARGE SCALE GENOMIC DNA]</scope>
    <source>
        <strain evidence="11 12">DSM 44720</strain>
    </source>
</reference>
<gene>
    <name evidence="11" type="ORF">CLV43_105240</name>
</gene>
<organism evidence="11 12">
    <name type="scientific">Umezawaea tangerina</name>
    <dbReference type="NCBI Taxonomy" id="84725"/>
    <lineage>
        <taxon>Bacteria</taxon>
        <taxon>Bacillati</taxon>
        <taxon>Actinomycetota</taxon>
        <taxon>Actinomycetes</taxon>
        <taxon>Pseudonocardiales</taxon>
        <taxon>Pseudonocardiaceae</taxon>
        <taxon>Umezawaea</taxon>
    </lineage>
</organism>
<evidence type="ECO:0000313" key="12">
    <source>
        <dbReference type="Proteomes" id="UP000239494"/>
    </source>
</evidence>
<comment type="catalytic activity">
    <reaction evidence="10">
        <text>L-threonyl-[protein] + FAD = FMN-L-threonyl-[protein] + AMP + H(+)</text>
        <dbReference type="Rhea" id="RHEA:36847"/>
        <dbReference type="Rhea" id="RHEA-COMP:11060"/>
        <dbReference type="Rhea" id="RHEA-COMP:11061"/>
        <dbReference type="ChEBI" id="CHEBI:15378"/>
        <dbReference type="ChEBI" id="CHEBI:30013"/>
        <dbReference type="ChEBI" id="CHEBI:57692"/>
        <dbReference type="ChEBI" id="CHEBI:74257"/>
        <dbReference type="ChEBI" id="CHEBI:456215"/>
        <dbReference type="EC" id="2.7.1.180"/>
    </reaction>
</comment>
<protein>
    <recommendedName>
        <fullName evidence="3">FAD:protein FMN transferase</fullName>
        <ecNumber evidence="2">2.7.1.180</ecNumber>
    </recommendedName>
    <alternativeName>
        <fullName evidence="9">Flavin transferase</fullName>
    </alternativeName>
</protein>
<dbReference type="GO" id="GO:0046872">
    <property type="term" value="F:metal ion binding"/>
    <property type="evidence" value="ECO:0007669"/>
    <property type="project" value="UniProtKB-KW"/>
</dbReference>
<dbReference type="EC" id="2.7.1.180" evidence="2"/>
<evidence type="ECO:0000256" key="10">
    <source>
        <dbReference type="ARBA" id="ARBA00048540"/>
    </source>
</evidence>
<keyword evidence="5" id="KW-0808">Transferase</keyword>
<evidence type="ECO:0000256" key="1">
    <source>
        <dbReference type="ARBA" id="ARBA00001946"/>
    </source>
</evidence>
<comment type="caution">
    <text evidence="11">The sequence shown here is derived from an EMBL/GenBank/DDBJ whole genome shotgun (WGS) entry which is preliminary data.</text>
</comment>
<evidence type="ECO:0000256" key="6">
    <source>
        <dbReference type="ARBA" id="ARBA00022723"/>
    </source>
</evidence>
<keyword evidence="4" id="KW-0285">Flavoprotein</keyword>
<keyword evidence="6" id="KW-0479">Metal-binding</keyword>
<dbReference type="Pfam" id="PF02424">
    <property type="entry name" value="ApbE"/>
    <property type="match status" value="2"/>
</dbReference>
<evidence type="ECO:0000256" key="7">
    <source>
        <dbReference type="ARBA" id="ARBA00022827"/>
    </source>
</evidence>
<dbReference type="GO" id="GO:0016740">
    <property type="term" value="F:transferase activity"/>
    <property type="evidence" value="ECO:0007669"/>
    <property type="project" value="UniProtKB-KW"/>
</dbReference>
<accession>A0A2T0T771</accession>
<dbReference type="SUPFAM" id="SSF143631">
    <property type="entry name" value="ApbE-like"/>
    <property type="match status" value="1"/>
</dbReference>
<evidence type="ECO:0000256" key="9">
    <source>
        <dbReference type="ARBA" id="ARBA00031306"/>
    </source>
</evidence>
<dbReference type="AlphaFoldDB" id="A0A2T0T771"/>
<evidence type="ECO:0000256" key="8">
    <source>
        <dbReference type="ARBA" id="ARBA00022842"/>
    </source>
</evidence>
<keyword evidence="8" id="KW-0460">Magnesium</keyword>
<sequence length="244" mass="26033">MTTRYVEHVMGLPISLALRGAHTADGRARAAWAEVVESLRRVDRVFSTYRPDSFVSRLGRGEVDVADCPAEVAEVLALGELAERRSDGAFRVRRDGVGLDPSGVVKGWAAERAAVHLEALQDTDFCLSAGGDLLCRTLDPDADPWRIGIEDPHDPTRLVAVVPVFTGAVATSGAAHRGQHVVDARTGRPPTAVASVTVVTASLTWADIDATTAYALDRDAASWLSGQPGRRGLVVWSDATTTRV</sequence>
<comment type="cofactor">
    <cofactor evidence="1">
        <name>Mg(2+)</name>
        <dbReference type="ChEBI" id="CHEBI:18420"/>
    </cofactor>
</comment>
<evidence type="ECO:0000256" key="4">
    <source>
        <dbReference type="ARBA" id="ARBA00022630"/>
    </source>
</evidence>
<keyword evidence="11" id="KW-0449">Lipoprotein</keyword>
<dbReference type="EMBL" id="PVTF01000005">
    <property type="protein sequence ID" value="PRY41482.1"/>
    <property type="molecule type" value="Genomic_DNA"/>
</dbReference>
<dbReference type="RefSeq" id="WP_245886662.1">
    <property type="nucleotide sequence ID" value="NZ_PVTF01000005.1"/>
</dbReference>
<keyword evidence="12" id="KW-1185">Reference proteome</keyword>
<dbReference type="Proteomes" id="UP000239494">
    <property type="component" value="Unassembled WGS sequence"/>
</dbReference>
<evidence type="ECO:0000256" key="2">
    <source>
        <dbReference type="ARBA" id="ARBA00011955"/>
    </source>
</evidence>
<dbReference type="InterPro" id="IPR024932">
    <property type="entry name" value="ApbE"/>
</dbReference>
<proteinExistence type="predicted"/>
<dbReference type="InterPro" id="IPR003374">
    <property type="entry name" value="ApbE-like_sf"/>
</dbReference>
<evidence type="ECO:0000256" key="3">
    <source>
        <dbReference type="ARBA" id="ARBA00016337"/>
    </source>
</evidence>
<dbReference type="PANTHER" id="PTHR30040">
    <property type="entry name" value="THIAMINE BIOSYNTHESIS LIPOPROTEIN APBE"/>
    <property type="match status" value="1"/>
</dbReference>
<evidence type="ECO:0000256" key="5">
    <source>
        <dbReference type="ARBA" id="ARBA00022679"/>
    </source>
</evidence>
<dbReference type="PANTHER" id="PTHR30040:SF2">
    <property type="entry name" value="FAD:PROTEIN FMN TRANSFERASE"/>
    <property type="match status" value="1"/>
</dbReference>